<feature type="region of interest" description="Disordered" evidence="11">
    <location>
        <begin position="1"/>
        <end position="25"/>
    </location>
</feature>
<dbReference type="GO" id="GO:0019346">
    <property type="term" value="P:transsulfuration"/>
    <property type="evidence" value="ECO:0007669"/>
    <property type="project" value="InterPro"/>
</dbReference>
<evidence type="ECO:0000256" key="8">
    <source>
        <dbReference type="ARBA" id="ARBA00052699"/>
    </source>
</evidence>
<dbReference type="STRING" id="123320.SAMN06309945_1829"/>
<evidence type="ECO:0000256" key="7">
    <source>
        <dbReference type="ARBA" id="ARBA00048780"/>
    </source>
</evidence>
<evidence type="ECO:0000313" key="13">
    <source>
        <dbReference type="Proteomes" id="UP000190857"/>
    </source>
</evidence>
<dbReference type="GO" id="GO:0005737">
    <property type="term" value="C:cytoplasm"/>
    <property type="evidence" value="ECO:0007669"/>
    <property type="project" value="TreeGrafter"/>
</dbReference>
<dbReference type="CDD" id="cd00614">
    <property type="entry name" value="CGS_like"/>
    <property type="match status" value="1"/>
</dbReference>
<comment type="similarity">
    <text evidence="2 10">Belongs to the trans-sulfuration enzymes family.</text>
</comment>
<gene>
    <name evidence="12" type="ORF">SAMN06309945_1829</name>
</gene>
<organism evidence="12 13">
    <name type="scientific">Okibacterium fritillariae</name>
    <dbReference type="NCBI Taxonomy" id="123320"/>
    <lineage>
        <taxon>Bacteria</taxon>
        <taxon>Bacillati</taxon>
        <taxon>Actinomycetota</taxon>
        <taxon>Actinomycetes</taxon>
        <taxon>Micrococcales</taxon>
        <taxon>Microbacteriaceae</taxon>
        <taxon>Okibacterium</taxon>
    </lineage>
</organism>
<dbReference type="GO" id="GO:0018826">
    <property type="term" value="F:methionine gamma-lyase activity"/>
    <property type="evidence" value="ECO:0007669"/>
    <property type="project" value="UniProtKB-EC"/>
</dbReference>
<evidence type="ECO:0000256" key="10">
    <source>
        <dbReference type="RuleBase" id="RU362118"/>
    </source>
</evidence>
<dbReference type="Gene3D" id="3.90.1150.10">
    <property type="entry name" value="Aspartate Aminotransferase, domain 1"/>
    <property type="match status" value="1"/>
</dbReference>
<dbReference type="AlphaFoldDB" id="A0A1T5JSV7"/>
<evidence type="ECO:0000256" key="1">
    <source>
        <dbReference type="ARBA" id="ARBA00001933"/>
    </source>
</evidence>
<dbReference type="InterPro" id="IPR006235">
    <property type="entry name" value="OAc-hSer/O-AcSer_sulfhydrylase"/>
</dbReference>
<dbReference type="GO" id="GO:0030170">
    <property type="term" value="F:pyridoxal phosphate binding"/>
    <property type="evidence" value="ECO:0007669"/>
    <property type="project" value="InterPro"/>
</dbReference>
<dbReference type="OrthoDB" id="9780685at2"/>
<dbReference type="SUPFAM" id="SSF53383">
    <property type="entry name" value="PLP-dependent transferases"/>
    <property type="match status" value="1"/>
</dbReference>
<keyword evidence="4 9" id="KW-0663">Pyridoxal phosphate</keyword>
<keyword evidence="13" id="KW-1185">Reference proteome</keyword>
<dbReference type="Proteomes" id="UP000190857">
    <property type="component" value="Unassembled WGS sequence"/>
</dbReference>
<protein>
    <recommendedName>
        <fullName evidence="5">homocysteine desulfhydrase</fullName>
        <ecNumber evidence="5">4.4.1.2</ecNumber>
    </recommendedName>
    <alternativeName>
        <fullName evidence="6">Homocysteine desulfhydrase</fullName>
    </alternativeName>
</protein>
<dbReference type="GO" id="GO:0003961">
    <property type="term" value="F:O-acetylhomoserine aminocarboxypropyltransferase activity"/>
    <property type="evidence" value="ECO:0007669"/>
    <property type="project" value="TreeGrafter"/>
</dbReference>
<proteinExistence type="inferred from homology"/>
<name>A0A1T5JSV7_9MICO</name>
<dbReference type="EC" id="4.4.1.2" evidence="5"/>
<evidence type="ECO:0000256" key="2">
    <source>
        <dbReference type="ARBA" id="ARBA00009077"/>
    </source>
</evidence>
<feature type="modified residue" description="N6-(pyridoxal phosphate)lysine" evidence="9">
    <location>
        <position position="219"/>
    </location>
</feature>
<comment type="catalytic activity">
    <reaction evidence="7">
        <text>L-homocysteine + H2O = 2-oxobutanoate + hydrogen sulfide + NH4(+) + H(+)</text>
        <dbReference type="Rhea" id="RHEA:14501"/>
        <dbReference type="ChEBI" id="CHEBI:15377"/>
        <dbReference type="ChEBI" id="CHEBI:15378"/>
        <dbReference type="ChEBI" id="CHEBI:16763"/>
        <dbReference type="ChEBI" id="CHEBI:28938"/>
        <dbReference type="ChEBI" id="CHEBI:29919"/>
        <dbReference type="ChEBI" id="CHEBI:58199"/>
        <dbReference type="EC" id="4.4.1.2"/>
    </reaction>
    <physiologicalReaction direction="left-to-right" evidence="7">
        <dbReference type="Rhea" id="RHEA:14502"/>
    </physiologicalReaction>
</comment>
<dbReference type="GO" id="GO:0006535">
    <property type="term" value="P:cysteine biosynthetic process from serine"/>
    <property type="evidence" value="ECO:0007669"/>
    <property type="project" value="TreeGrafter"/>
</dbReference>
<dbReference type="PIRSF" id="PIRSF001434">
    <property type="entry name" value="CGS"/>
    <property type="match status" value="1"/>
</dbReference>
<sequence>MAPLDTREPELGFSTQQLHGGVGTDGDGFHARATPIYLSAGFVFDDFEQAADRFDGATGSGDGYSYTRTGNPTTASVERRLAVLERGRNALLVGSGQAAASVALLGLLQAGDHVLAASSLYEGSRGLLVENFGRLGIEAGFVDDANDAGAWQAAIRPNTRAVFVESIPNPKNDLVDIELVAGVAHRNGIPLVVDNTFATPYLQRPIEHGADIVIHSASKFLAGHGSVLGGVIVDAGTFDWADAARFPHLNEPSRSLGGLSFVERFGPDAYFVYAKDVVAARFGPTPSPLNAFLIQQGVETLSLRVERQSRNALAVARWLEQRPEVHSVDYSGLESSPYHALAERYLPRGQGSVFSFTLRGGVEAARAFFDAVQIFTRMTHLGDVRSLVIHPASTSHAARTEDERRAAGVWPGLLRLSIGIEDEADLLADLERALRVAAAAGAGAVDGAGAAAGGSGDGAGAGAAPGNGAALDTSAPAALDPIGHLA</sequence>
<dbReference type="InterPro" id="IPR015424">
    <property type="entry name" value="PyrdxlP-dep_Trfase"/>
</dbReference>
<dbReference type="EMBL" id="FUZP01000001">
    <property type="protein sequence ID" value="SKC54444.1"/>
    <property type="molecule type" value="Genomic_DNA"/>
</dbReference>
<dbReference type="GO" id="GO:0071269">
    <property type="term" value="P:L-homocysteine biosynthetic process"/>
    <property type="evidence" value="ECO:0007669"/>
    <property type="project" value="TreeGrafter"/>
</dbReference>
<dbReference type="GO" id="GO:0004124">
    <property type="term" value="F:cysteine synthase activity"/>
    <property type="evidence" value="ECO:0007669"/>
    <property type="project" value="TreeGrafter"/>
</dbReference>
<evidence type="ECO:0000256" key="9">
    <source>
        <dbReference type="PIRSR" id="PIRSR001434-2"/>
    </source>
</evidence>
<dbReference type="InterPro" id="IPR000277">
    <property type="entry name" value="Cys/Met-Metab_PyrdxlP-dep_enz"/>
</dbReference>
<reference evidence="12 13" key="1">
    <citation type="submission" date="2017-02" db="EMBL/GenBank/DDBJ databases">
        <authorList>
            <person name="Peterson S.W."/>
        </authorList>
    </citation>
    <scope>NUCLEOTIDE SEQUENCE [LARGE SCALE GENOMIC DNA]</scope>
    <source>
        <strain evidence="12 13">VKM Ac-2059</strain>
    </source>
</reference>
<comment type="catalytic activity">
    <reaction evidence="8">
        <text>L-methionine + H2O = methanethiol + 2-oxobutanoate + NH4(+)</text>
        <dbReference type="Rhea" id="RHEA:23800"/>
        <dbReference type="ChEBI" id="CHEBI:15377"/>
        <dbReference type="ChEBI" id="CHEBI:16007"/>
        <dbReference type="ChEBI" id="CHEBI:16763"/>
        <dbReference type="ChEBI" id="CHEBI:28938"/>
        <dbReference type="ChEBI" id="CHEBI:57844"/>
        <dbReference type="EC" id="4.4.1.11"/>
    </reaction>
    <physiologicalReaction direction="left-to-right" evidence="8">
        <dbReference type="Rhea" id="RHEA:23801"/>
    </physiologicalReaction>
</comment>
<keyword evidence="3" id="KW-0808">Transferase</keyword>
<evidence type="ECO:0000256" key="6">
    <source>
        <dbReference type="ARBA" id="ARBA00047199"/>
    </source>
</evidence>
<dbReference type="Pfam" id="PF01053">
    <property type="entry name" value="Cys_Met_Meta_PP"/>
    <property type="match status" value="1"/>
</dbReference>
<dbReference type="PANTHER" id="PTHR43797">
    <property type="entry name" value="HOMOCYSTEINE/CYSTEINE SYNTHASE"/>
    <property type="match status" value="1"/>
</dbReference>
<evidence type="ECO:0000256" key="3">
    <source>
        <dbReference type="ARBA" id="ARBA00022679"/>
    </source>
</evidence>
<dbReference type="PANTHER" id="PTHR43797:SF2">
    <property type="entry name" value="HOMOCYSTEINE_CYSTEINE SYNTHASE"/>
    <property type="match status" value="1"/>
</dbReference>
<evidence type="ECO:0000256" key="11">
    <source>
        <dbReference type="SAM" id="MobiDB-lite"/>
    </source>
</evidence>
<dbReference type="RefSeq" id="WP_079727804.1">
    <property type="nucleotide sequence ID" value="NZ_FUZP01000001.1"/>
</dbReference>
<dbReference type="NCBIfam" id="TIGR01326">
    <property type="entry name" value="OAH_OAS_sulfhy"/>
    <property type="match status" value="1"/>
</dbReference>
<evidence type="ECO:0000256" key="4">
    <source>
        <dbReference type="ARBA" id="ARBA00022898"/>
    </source>
</evidence>
<accession>A0A1T5JSV7</accession>
<dbReference type="Gene3D" id="3.40.640.10">
    <property type="entry name" value="Type I PLP-dependent aspartate aminotransferase-like (Major domain)"/>
    <property type="match status" value="1"/>
</dbReference>
<dbReference type="GO" id="GO:0047982">
    <property type="term" value="F:homocysteine desulfhydrase activity"/>
    <property type="evidence" value="ECO:0007669"/>
    <property type="project" value="UniProtKB-EC"/>
</dbReference>
<comment type="cofactor">
    <cofactor evidence="1 10">
        <name>pyridoxal 5'-phosphate</name>
        <dbReference type="ChEBI" id="CHEBI:597326"/>
    </cofactor>
</comment>
<evidence type="ECO:0000313" key="12">
    <source>
        <dbReference type="EMBL" id="SKC54444.1"/>
    </source>
</evidence>
<dbReference type="InterPro" id="IPR015422">
    <property type="entry name" value="PyrdxlP-dep_Trfase_small"/>
</dbReference>
<dbReference type="FunFam" id="3.40.640.10:FF:000046">
    <property type="entry name" value="Cystathionine gamma-lyase"/>
    <property type="match status" value="1"/>
</dbReference>
<evidence type="ECO:0000256" key="5">
    <source>
        <dbReference type="ARBA" id="ARBA00047175"/>
    </source>
</evidence>
<dbReference type="InterPro" id="IPR015421">
    <property type="entry name" value="PyrdxlP-dep_Trfase_major"/>
</dbReference>
<feature type="compositionally biased region" description="Basic and acidic residues" evidence="11">
    <location>
        <begin position="1"/>
        <end position="10"/>
    </location>
</feature>